<dbReference type="GeneID" id="104596249"/>
<organism evidence="3 4">
    <name type="scientific">Nelumbo nucifera</name>
    <name type="common">Sacred lotus</name>
    <dbReference type="NCBI Taxonomy" id="4432"/>
    <lineage>
        <taxon>Eukaryota</taxon>
        <taxon>Viridiplantae</taxon>
        <taxon>Streptophyta</taxon>
        <taxon>Embryophyta</taxon>
        <taxon>Tracheophyta</taxon>
        <taxon>Spermatophyta</taxon>
        <taxon>Magnoliopsida</taxon>
        <taxon>Proteales</taxon>
        <taxon>Nelumbonaceae</taxon>
        <taxon>Nelumbo</taxon>
    </lineage>
</organism>
<keyword evidence="1" id="KW-0560">Oxidoreductase</keyword>
<dbReference type="SUPFAM" id="SSF51735">
    <property type="entry name" value="NAD(P)-binding Rossmann-fold domains"/>
    <property type="match status" value="1"/>
</dbReference>
<proteinExistence type="predicted"/>
<dbReference type="FunFam" id="3.40.50.720:FF:000085">
    <property type="entry name" value="Dihydroflavonol reductase"/>
    <property type="match status" value="1"/>
</dbReference>
<dbReference type="InterPro" id="IPR001509">
    <property type="entry name" value="Epimerase_deHydtase"/>
</dbReference>
<dbReference type="GO" id="GO:0016616">
    <property type="term" value="F:oxidoreductase activity, acting on the CH-OH group of donors, NAD or NADP as acceptor"/>
    <property type="evidence" value="ECO:0000318"/>
    <property type="project" value="GO_Central"/>
</dbReference>
<dbReference type="PANTHER" id="PTHR10366:SF563">
    <property type="entry name" value="CINNAMOYL-COA REDUCTASE 16"/>
    <property type="match status" value="1"/>
</dbReference>
<reference evidence="4" key="1">
    <citation type="submission" date="2025-08" db="UniProtKB">
        <authorList>
            <consortium name="RefSeq"/>
        </authorList>
    </citation>
    <scope>IDENTIFICATION</scope>
</reference>
<dbReference type="RefSeq" id="XP_010255631.1">
    <property type="nucleotide sequence ID" value="XM_010257329.2"/>
</dbReference>
<dbReference type="CDD" id="cd08958">
    <property type="entry name" value="FR_SDR_e"/>
    <property type="match status" value="1"/>
</dbReference>
<gene>
    <name evidence="4" type="primary">LOC104596249</name>
</gene>
<evidence type="ECO:0000256" key="1">
    <source>
        <dbReference type="ARBA" id="ARBA00023002"/>
    </source>
</evidence>
<evidence type="ECO:0000259" key="2">
    <source>
        <dbReference type="Pfam" id="PF01370"/>
    </source>
</evidence>
<dbReference type="InterPro" id="IPR036291">
    <property type="entry name" value="NAD(P)-bd_dom_sf"/>
</dbReference>
<dbReference type="InterPro" id="IPR050425">
    <property type="entry name" value="NAD(P)_dehydrat-like"/>
</dbReference>
<dbReference type="OrthoDB" id="2735536at2759"/>
<name>A0A1U7ZNF9_NELNU</name>
<keyword evidence="3" id="KW-1185">Reference proteome</keyword>
<accession>A0A1U7ZNF9</accession>
<dbReference type="STRING" id="4432.A0A1U7ZNF9"/>
<evidence type="ECO:0000313" key="4">
    <source>
        <dbReference type="RefSeq" id="XP_010255631.1"/>
    </source>
</evidence>
<dbReference type="Gene3D" id="3.40.50.720">
    <property type="entry name" value="NAD(P)-binding Rossmann-like Domain"/>
    <property type="match status" value="1"/>
</dbReference>
<protein>
    <submittedName>
        <fullName evidence="4">Vestitone reductase-like</fullName>
    </submittedName>
</protein>
<dbReference type="AlphaFoldDB" id="A0A1U7ZNF9"/>
<dbReference type="Proteomes" id="UP000189703">
    <property type="component" value="Unplaced"/>
</dbReference>
<dbReference type="eggNOG" id="KOG1502">
    <property type="taxonomic scope" value="Eukaryota"/>
</dbReference>
<dbReference type="PANTHER" id="PTHR10366">
    <property type="entry name" value="NAD DEPENDENT EPIMERASE/DEHYDRATASE"/>
    <property type="match status" value="1"/>
</dbReference>
<dbReference type="KEGG" id="nnu:104596249"/>
<dbReference type="FunCoup" id="A0A1U7ZNF9">
    <property type="interactions" value="19"/>
</dbReference>
<sequence length="328" mass="36051">MEGEKGAVCVTGGTGHVASWLIMKLLQLGYSVRATVRSNSDVKKKIGFLRTLPSASEKLEIFNADLDKPSSFDAAIEGCIGVFHLAHPMDYEGEEAEEAVVKRSMEGTLGILKACLNSKTVKRVIYTSSAAAVALNNKGLDVMDENAWSDIECCRAFSINSSYAVSKTVTERAALEFAEEHGLDLVTLCPSLVVGPFICPNFPISVRMGLSLIFGDGDQYKGLSQTQTCMVHIEDVAAAHIFLLECPKVEGRFICSSIQATAYEIAQYFAIKYPEFQMPSLDLSREIENVRLLSLSSKKLLDLGFKFKYGLEEMFDEAIECCREKGFL</sequence>
<feature type="domain" description="NAD-dependent epimerase/dehydratase" evidence="2">
    <location>
        <begin position="8"/>
        <end position="247"/>
    </location>
</feature>
<dbReference type="OMA" id="ILGPVFH"/>
<dbReference type="InParanoid" id="A0A1U7ZNF9"/>
<dbReference type="Pfam" id="PF01370">
    <property type="entry name" value="Epimerase"/>
    <property type="match status" value="1"/>
</dbReference>
<evidence type="ECO:0000313" key="3">
    <source>
        <dbReference type="Proteomes" id="UP000189703"/>
    </source>
</evidence>